<dbReference type="EMBL" id="JASDAP010000017">
    <property type="protein sequence ID" value="KAK1889093.1"/>
    <property type="molecule type" value="Genomic_DNA"/>
</dbReference>
<keyword evidence="3" id="KW-1185">Reference proteome</keyword>
<evidence type="ECO:0000313" key="3">
    <source>
        <dbReference type="Proteomes" id="UP001228049"/>
    </source>
</evidence>
<protein>
    <submittedName>
        <fullName evidence="2">Monocarboxylate transporter 10</fullName>
    </submittedName>
</protein>
<feature type="region of interest" description="Disordered" evidence="1">
    <location>
        <begin position="112"/>
        <end position="140"/>
    </location>
</feature>
<proteinExistence type="predicted"/>
<comment type="caution">
    <text evidence="2">The sequence shown here is derived from an EMBL/GenBank/DDBJ whole genome shotgun (WGS) entry which is preliminary data.</text>
</comment>
<evidence type="ECO:0000313" key="2">
    <source>
        <dbReference type="EMBL" id="KAK1889093.1"/>
    </source>
</evidence>
<feature type="compositionally biased region" description="Basic and acidic residues" evidence="1">
    <location>
        <begin position="9"/>
        <end position="32"/>
    </location>
</feature>
<dbReference type="AlphaFoldDB" id="A0AAD9BUD1"/>
<name>A0AAD9BUD1_DISEL</name>
<feature type="region of interest" description="Disordered" evidence="1">
    <location>
        <begin position="1"/>
        <end position="44"/>
    </location>
</feature>
<feature type="non-terminal residue" evidence="2">
    <location>
        <position position="1"/>
    </location>
</feature>
<sequence length="140" mass="15082">MTEGDNMPGEDRAERGEEPAGAPAEERKENGDSKVTVPEPSTGAQEVEFVHPEGGWGWVVMLAAMWCNGSVFGIQNAFGILFLSLLREFGSEDDADLRFKTGRVLTMLQLLSPPAPQEGSSPVDQTVGRPPASCCATEWD</sequence>
<organism evidence="2 3">
    <name type="scientific">Dissostichus eleginoides</name>
    <name type="common">Patagonian toothfish</name>
    <name type="synonym">Dissostichus amissus</name>
    <dbReference type="NCBI Taxonomy" id="100907"/>
    <lineage>
        <taxon>Eukaryota</taxon>
        <taxon>Metazoa</taxon>
        <taxon>Chordata</taxon>
        <taxon>Craniata</taxon>
        <taxon>Vertebrata</taxon>
        <taxon>Euteleostomi</taxon>
        <taxon>Actinopterygii</taxon>
        <taxon>Neopterygii</taxon>
        <taxon>Teleostei</taxon>
        <taxon>Neoteleostei</taxon>
        <taxon>Acanthomorphata</taxon>
        <taxon>Eupercaria</taxon>
        <taxon>Perciformes</taxon>
        <taxon>Notothenioidei</taxon>
        <taxon>Nototheniidae</taxon>
        <taxon>Dissostichus</taxon>
    </lineage>
</organism>
<reference evidence="2" key="1">
    <citation type="submission" date="2023-04" db="EMBL/GenBank/DDBJ databases">
        <title>Chromosome-level genome of Chaenocephalus aceratus.</title>
        <authorList>
            <person name="Park H."/>
        </authorList>
    </citation>
    <scope>NUCLEOTIDE SEQUENCE</scope>
    <source>
        <strain evidence="2">DE</strain>
        <tissue evidence="2">Muscle</tissue>
    </source>
</reference>
<dbReference type="Proteomes" id="UP001228049">
    <property type="component" value="Unassembled WGS sequence"/>
</dbReference>
<accession>A0AAD9BUD1</accession>
<gene>
    <name evidence="2" type="ORF">KUDE01_013771</name>
</gene>
<evidence type="ECO:0000256" key="1">
    <source>
        <dbReference type="SAM" id="MobiDB-lite"/>
    </source>
</evidence>